<gene>
    <name evidence="1" type="ORF">H7995_23245</name>
</gene>
<evidence type="ECO:0000313" key="2">
    <source>
        <dbReference type="Proteomes" id="UP000526003"/>
    </source>
</evidence>
<proteinExistence type="predicted"/>
<name>A0A7X1L043_9PSED</name>
<accession>A0A7X1L043</accession>
<dbReference type="EMBL" id="JACMYG010000031">
    <property type="protein sequence ID" value="MBC2692709.1"/>
    <property type="molecule type" value="Genomic_DNA"/>
</dbReference>
<reference evidence="1 2" key="1">
    <citation type="submission" date="2020-08" db="EMBL/GenBank/DDBJ databases">
        <title>Pseudomonas sp. nov.</title>
        <authorList>
            <person name="Gieschler S."/>
            <person name="Fiedler G."/>
            <person name="Brinks E."/>
            <person name="Boehnlein C."/>
            <person name="Franz C.M.A.P."/>
            <person name="Kabisch J."/>
        </authorList>
    </citation>
    <scope>NUCLEOTIDE SEQUENCE [LARGE SCALE GENOMIC DNA]</scope>
    <source>
        <strain evidence="1 2">MBT-1</strain>
    </source>
</reference>
<sequence length="117" mass="12881">MRCEIQLLDSANKPWFEGSRELPADYILKIAAERKPLVMEKGIEFGQGAIPFFGGELVKVVKAGGNEDAIDKAVLEFVLATVVVESCMGIEDQVLANRQFNLAVHADGAVRYDRVDK</sequence>
<keyword evidence="2" id="KW-1185">Reference proteome</keyword>
<dbReference type="RefSeq" id="WP_140896096.1">
    <property type="nucleotide sequence ID" value="NZ_JACMYG010000031.1"/>
</dbReference>
<dbReference type="Proteomes" id="UP000526003">
    <property type="component" value="Unassembled WGS sequence"/>
</dbReference>
<protein>
    <submittedName>
        <fullName evidence="1">Uncharacterized protein</fullName>
    </submittedName>
</protein>
<dbReference type="AlphaFoldDB" id="A0A7X1L043"/>
<comment type="caution">
    <text evidence="1">The sequence shown here is derived from an EMBL/GenBank/DDBJ whole genome shotgun (WGS) entry which is preliminary data.</text>
</comment>
<organism evidence="1 2">
    <name type="scientific">Pseudomonas kielensis</name>
    <dbReference type="NCBI Taxonomy" id="2762577"/>
    <lineage>
        <taxon>Bacteria</taxon>
        <taxon>Pseudomonadati</taxon>
        <taxon>Pseudomonadota</taxon>
        <taxon>Gammaproteobacteria</taxon>
        <taxon>Pseudomonadales</taxon>
        <taxon>Pseudomonadaceae</taxon>
        <taxon>Pseudomonas</taxon>
    </lineage>
</organism>
<evidence type="ECO:0000313" key="1">
    <source>
        <dbReference type="EMBL" id="MBC2692709.1"/>
    </source>
</evidence>